<keyword evidence="3" id="KW-0813">Transport</keyword>
<evidence type="ECO:0000256" key="8">
    <source>
        <dbReference type="SAM" id="Phobius"/>
    </source>
</evidence>
<dbReference type="Proteomes" id="UP000202259">
    <property type="component" value="Chromosome"/>
</dbReference>
<dbReference type="Gene3D" id="3.30.70.1430">
    <property type="entry name" value="Multidrug efflux transporter AcrB pore domain"/>
    <property type="match status" value="2"/>
</dbReference>
<dbReference type="SUPFAM" id="SSF82866">
    <property type="entry name" value="Multidrug efflux transporter AcrB transmembrane domain"/>
    <property type="match status" value="2"/>
</dbReference>
<protein>
    <submittedName>
        <fullName evidence="9">CusA/CzcA family heavy metal efflux RND transporter</fullName>
    </submittedName>
</protein>
<feature type="transmembrane region" description="Helical" evidence="8">
    <location>
        <begin position="345"/>
        <end position="362"/>
    </location>
</feature>
<evidence type="ECO:0000256" key="6">
    <source>
        <dbReference type="ARBA" id="ARBA00022989"/>
    </source>
</evidence>
<dbReference type="EMBL" id="CP020465">
    <property type="protein sequence ID" value="ASP49468.1"/>
    <property type="molecule type" value="Genomic_DNA"/>
</dbReference>
<keyword evidence="6 8" id="KW-1133">Transmembrane helix</keyword>
<reference evidence="9 10" key="1">
    <citation type="submission" date="2017-08" db="EMBL/GenBank/DDBJ databases">
        <title>Complete genome of Colwellia sp. NB097-1, a psychrophile bacterium ioslated from Bering Sea.</title>
        <authorList>
            <person name="Chen X."/>
        </authorList>
    </citation>
    <scope>NUCLEOTIDE SEQUENCE [LARGE SCALE GENOMIC DNA]</scope>
    <source>
        <strain evidence="9 10">NB097-1</strain>
    </source>
</reference>
<feature type="transmembrane region" description="Helical" evidence="8">
    <location>
        <begin position="479"/>
        <end position="506"/>
    </location>
</feature>
<sequence>MLEYLLRFSIRKSSIIMLVVLALAALGIWNFTKLPIDAVPDITNVQVMINTESPGYTPLEVEQRVTYPLETALAGIPNLVSTRSVSRYGLSQVTAIFSDETDVYFARQLVNERLLSAKSDLPFGLEPELGPIATGLGEIFMFTVDAEPGARNDEGELITATDLRTVHDWIIRPQLMQVQGVVEVNPIGGFKREILVAFDPKKLLTFGVSQQDVIQAIENNNDNKGAGFIEKNGAQWLLRIPGQAKSLKDLANIPVKSTNGSVVRISDVANVGEGKELRTGAATQNGREVVMSTVFMLIGENSQRVAKAVGLRLEEVKESLPTGITVTAVYDRTKLVEKTLDTVKMNLLEGALLVIVVLFLLLGNMRAALLTAAVIPFAMLMTITGMVQTKVSANLMSLGALDFGLLVDGAIIIVENCMRRLSAASSNGRSMELNERLSLVFDATKEVIRPALFGVFIITAVYLPIFALTGVEGKMFHPMAITVVIALCCAMFLSVTFVPAAIAILFKGPVKEKENIIIKSSLALYRPSLTFALKVRWFVVIAAIGLVGVAGFSVNKLGSEFVPNLDEGDIAMHALRIPGTSLSQAVELQKVLEEKINQMPEVERVFAKIGTADVATDAVPPSVADNFIILKPRSEWPDPNKPKSQFVEELAAVVEPIPGNRYEFLQPIQMRFNELLAGVRAELAIKVFGDEFETLTTLGNSINAAIANVEGIADVQVERTTGLPMMTINPNHEQLAKYGISIKDLQDQLATALGGTIAGKFYQGDRRSDIVVRLPEDLRTDVDALAYLPIALSEGKYVPLQEVAELELVEGANQVNRENGKRRVVVTANVRGRDLGSFVQDIQAAIESSVEVPAGYWIEYGGTYQKLQSASKRLSVVVPITLVMIIGLLFLALGSFKDSMIIFTGVPLALTGGIFALLLRDIPFSISAAVGFIALSGIAILNGLVMVSFIRELRREGAALDIAIIEGALTRFRPVLTTALVASLGFVPMALNTGIGSEVQRPLATVVIGGVISSTLLTLFVLPALYRLLHSHKETFPKGTTSSTADTKETVNV</sequence>
<dbReference type="RefSeq" id="WP_081153521.1">
    <property type="nucleotide sequence ID" value="NZ_CP020465.1"/>
</dbReference>
<name>A0A222GC53_9GAMM</name>
<dbReference type="PANTHER" id="PTHR32063:SF24">
    <property type="entry name" value="CATION EFFLUX SYSTEM (ACRB_ACRD_ACRF FAMILY)"/>
    <property type="match status" value="1"/>
</dbReference>
<dbReference type="InterPro" id="IPR027463">
    <property type="entry name" value="AcrB_DN_DC_subdom"/>
</dbReference>
<feature type="transmembrane region" description="Helical" evidence="8">
    <location>
        <begin position="971"/>
        <end position="991"/>
    </location>
</feature>
<dbReference type="AlphaFoldDB" id="A0A222GC53"/>
<feature type="transmembrane region" description="Helical" evidence="8">
    <location>
        <begin position="447"/>
        <end position="467"/>
    </location>
</feature>
<comment type="similarity">
    <text evidence="2">Belongs to the resistance-nodulation-cell division (RND) (TC 2.A.6) family.</text>
</comment>
<keyword evidence="5 8" id="KW-0812">Transmembrane</keyword>
<feature type="transmembrane region" description="Helical" evidence="8">
    <location>
        <begin position="1003"/>
        <end position="1026"/>
    </location>
</feature>
<dbReference type="SUPFAM" id="SSF82714">
    <property type="entry name" value="Multidrug efflux transporter AcrB TolC docking domain, DN and DC subdomains"/>
    <property type="match status" value="2"/>
</dbReference>
<accession>A0A222GC53</accession>
<dbReference type="Gene3D" id="3.30.2090.10">
    <property type="entry name" value="Multidrug efflux transporter AcrB TolC docking domain, DN and DC subdomains"/>
    <property type="match status" value="2"/>
</dbReference>
<evidence type="ECO:0000256" key="5">
    <source>
        <dbReference type="ARBA" id="ARBA00022692"/>
    </source>
</evidence>
<feature type="transmembrane region" description="Helical" evidence="8">
    <location>
        <begin position="925"/>
        <end position="950"/>
    </location>
</feature>
<dbReference type="Pfam" id="PF00873">
    <property type="entry name" value="ACR_tran"/>
    <property type="match status" value="1"/>
</dbReference>
<proteinExistence type="inferred from homology"/>
<evidence type="ECO:0000256" key="4">
    <source>
        <dbReference type="ARBA" id="ARBA00022475"/>
    </source>
</evidence>
<keyword evidence="7 8" id="KW-0472">Membrane</keyword>
<dbReference type="NCBIfam" id="TIGR00914">
    <property type="entry name" value="2A0601"/>
    <property type="match status" value="1"/>
</dbReference>
<dbReference type="OrthoDB" id="9758757at2"/>
<keyword evidence="10" id="KW-1185">Reference proteome</keyword>
<evidence type="ECO:0000256" key="2">
    <source>
        <dbReference type="ARBA" id="ARBA00010942"/>
    </source>
</evidence>
<dbReference type="SUPFAM" id="SSF82693">
    <property type="entry name" value="Multidrug efflux transporter AcrB pore domain, PN1, PN2, PC1 and PC2 subdomains"/>
    <property type="match status" value="2"/>
</dbReference>
<evidence type="ECO:0000313" key="9">
    <source>
        <dbReference type="EMBL" id="ASP49468.1"/>
    </source>
</evidence>
<dbReference type="GO" id="GO:0008324">
    <property type="term" value="F:monoatomic cation transmembrane transporter activity"/>
    <property type="evidence" value="ECO:0007669"/>
    <property type="project" value="InterPro"/>
</dbReference>
<evidence type="ECO:0000256" key="3">
    <source>
        <dbReference type="ARBA" id="ARBA00022448"/>
    </source>
</evidence>
<dbReference type="Gene3D" id="3.30.70.1320">
    <property type="entry name" value="Multidrug efflux transporter AcrB pore domain like"/>
    <property type="match status" value="1"/>
</dbReference>
<evidence type="ECO:0000313" key="10">
    <source>
        <dbReference type="Proteomes" id="UP000202259"/>
    </source>
</evidence>
<keyword evidence="4" id="KW-1003">Cell membrane</keyword>
<feature type="transmembrane region" description="Helical" evidence="8">
    <location>
        <begin position="393"/>
        <end position="414"/>
    </location>
</feature>
<dbReference type="InterPro" id="IPR004763">
    <property type="entry name" value="CusA-like"/>
</dbReference>
<dbReference type="InterPro" id="IPR001036">
    <property type="entry name" value="Acrflvin-R"/>
</dbReference>
<feature type="transmembrane region" description="Helical" evidence="8">
    <location>
        <begin position="900"/>
        <end position="919"/>
    </location>
</feature>
<feature type="transmembrane region" description="Helical" evidence="8">
    <location>
        <begin position="12"/>
        <end position="31"/>
    </location>
</feature>
<dbReference type="GO" id="GO:0042910">
    <property type="term" value="F:xenobiotic transmembrane transporter activity"/>
    <property type="evidence" value="ECO:0007669"/>
    <property type="project" value="TreeGrafter"/>
</dbReference>
<dbReference type="KEGG" id="cber:B5D82_17825"/>
<organism evidence="9 10">
    <name type="scientific">Cognaticolwellia beringensis</name>
    <dbReference type="NCBI Taxonomy" id="1967665"/>
    <lineage>
        <taxon>Bacteria</taxon>
        <taxon>Pseudomonadati</taxon>
        <taxon>Pseudomonadota</taxon>
        <taxon>Gammaproteobacteria</taxon>
        <taxon>Alteromonadales</taxon>
        <taxon>Colwelliaceae</taxon>
        <taxon>Cognaticolwellia</taxon>
    </lineage>
</organism>
<dbReference type="PRINTS" id="PR00702">
    <property type="entry name" value="ACRIFLAVINRP"/>
</dbReference>
<comment type="subcellular location">
    <subcellularLocation>
        <location evidence="1">Cell membrane</location>
        <topology evidence="1">Multi-pass membrane protein</topology>
    </subcellularLocation>
</comment>
<feature type="transmembrane region" description="Helical" evidence="8">
    <location>
        <begin position="535"/>
        <end position="554"/>
    </location>
</feature>
<gene>
    <name evidence="9" type="ORF">B5D82_17825</name>
</gene>
<dbReference type="Gene3D" id="1.20.1640.10">
    <property type="entry name" value="Multidrug efflux transporter AcrB transmembrane domain"/>
    <property type="match status" value="2"/>
</dbReference>
<dbReference type="Gene3D" id="3.30.70.1440">
    <property type="entry name" value="Multidrug efflux transporter AcrB pore domain"/>
    <property type="match status" value="1"/>
</dbReference>
<evidence type="ECO:0000256" key="7">
    <source>
        <dbReference type="ARBA" id="ARBA00023136"/>
    </source>
</evidence>
<feature type="transmembrane region" description="Helical" evidence="8">
    <location>
        <begin position="874"/>
        <end position="893"/>
    </location>
</feature>
<dbReference type="GO" id="GO:0005886">
    <property type="term" value="C:plasma membrane"/>
    <property type="evidence" value="ECO:0007669"/>
    <property type="project" value="UniProtKB-SubCell"/>
</dbReference>
<evidence type="ECO:0000256" key="1">
    <source>
        <dbReference type="ARBA" id="ARBA00004651"/>
    </source>
</evidence>
<dbReference type="PANTHER" id="PTHR32063">
    <property type="match status" value="1"/>
</dbReference>